<dbReference type="Proteomes" id="UP000613030">
    <property type="component" value="Unassembled WGS sequence"/>
</dbReference>
<dbReference type="EMBL" id="JAERRB010000021">
    <property type="protein sequence ID" value="MBL0745918.1"/>
    <property type="molecule type" value="Genomic_DNA"/>
</dbReference>
<feature type="domain" description="PKD" evidence="2">
    <location>
        <begin position="278"/>
        <end position="314"/>
    </location>
</feature>
<gene>
    <name evidence="3" type="ORF">JI741_32085</name>
</gene>
<dbReference type="InterPro" id="IPR000601">
    <property type="entry name" value="PKD_dom"/>
</dbReference>
<accession>A0ABS1L3A2</accession>
<dbReference type="Pfam" id="PF18962">
    <property type="entry name" value="Por_Secre_tail"/>
    <property type="match status" value="1"/>
</dbReference>
<dbReference type="NCBIfam" id="TIGR04183">
    <property type="entry name" value="Por_Secre_tail"/>
    <property type="match status" value="1"/>
</dbReference>
<evidence type="ECO:0000313" key="4">
    <source>
        <dbReference type="Proteomes" id="UP000613030"/>
    </source>
</evidence>
<dbReference type="PROSITE" id="PS50093">
    <property type="entry name" value="PKD"/>
    <property type="match status" value="1"/>
</dbReference>
<evidence type="ECO:0000259" key="2">
    <source>
        <dbReference type="PROSITE" id="PS50093"/>
    </source>
</evidence>
<dbReference type="SUPFAM" id="SSF49299">
    <property type="entry name" value="PKD domain"/>
    <property type="match status" value="2"/>
</dbReference>
<evidence type="ECO:0000256" key="1">
    <source>
        <dbReference type="SAM" id="SignalP"/>
    </source>
</evidence>
<feature type="signal peptide" evidence="1">
    <location>
        <begin position="1"/>
        <end position="28"/>
    </location>
</feature>
<reference evidence="3 4" key="1">
    <citation type="submission" date="2021-01" db="EMBL/GenBank/DDBJ databases">
        <title>Chryseolinea sp. Jin1 Genome sequencing and assembly.</title>
        <authorList>
            <person name="Kim I."/>
        </authorList>
    </citation>
    <scope>NUCLEOTIDE SEQUENCE [LARGE SCALE GENOMIC DNA]</scope>
    <source>
        <strain evidence="3 4">Jin1</strain>
    </source>
</reference>
<dbReference type="InterPro" id="IPR013783">
    <property type="entry name" value="Ig-like_fold"/>
</dbReference>
<dbReference type="Gene3D" id="2.60.40.10">
    <property type="entry name" value="Immunoglobulins"/>
    <property type="match status" value="2"/>
</dbReference>
<sequence>MKHIPSNPILPSMLLALMFANVTPPVLAVPFTPDAFFGVLQATYCPHDRVYEITMLEPRDAVGPLQRRGEAYKVLYNFPIQIVGARGTYSGSRESEGFTVLGNTFRLNPNLLSQTGGPGRYFISITYDKNTIEYDPSVPGGERVVNSVQITLQFPFDVLASPVSFHFRDTNHVDASVLCSNDPVLELQASPAGGDFRVNGQLSGLSFVGTKVLLNPQIIGNTNVVTYTIGTGTCATLEAELTVLSIPQLSFSIREGCVGEDLGFNISIQPSTQSVDEYAWEFGDGPAQSPVLWPQVQPDKHAYRHVGYYTVKLNYNKSFRLRPDEFKTCVGAFESGLVVKEAPVIDFKWENVCNDQPTVFQGAIAGLNTANVKDILWDFDGNGYRAANPETEFQYPVAGDYPVKFKVTADNDCYSEKVKTVYKVHALSTASIPYTETFDAGANGWITEVSDASLAPSSWQWGMPVGFVLNGDASGVGKAWFTNASKVPNLHYALNEKSWVHSPCFDLSNMKSPVLGLNIRSLLQEQLDGVVIQLDSSNQPFNDPEWVTVGQTDQALGWYDHRGIPGNPGSQVLNQYGWSGNGDAVGWRTSAIPLENYLPVLPGNRRHVRFRVALGSQDSNLNLPRDGFSFDNFTLAERDRVVMLEWFTNISLDADNNLFNTFSLQGATAALRPGMTRLEYHLNAPTADPLNDKNPSVHHARAAYYGVTDALPQLVLDGGPIANPFQAPAQHEFDDHTLEFSKVTFGAISVQQRVDGAVDVVVPYTIHQHVSRHTMIRIVVAEKKVDVENHSYYYVVREMLPDAVGTAVVLQNTLPVSSQSSVVWTPDARRFDDAGALTLIAFVQDDDTRQIYQSTMYDNVRIRPVTITATETLEGAFKVYPNPADAGVIVQANEATVTFKLWDVMGREFPAAATAFAPNLYRIETATLPDGLYLLSTIAGKQTVVMKVVVKHAVR</sequence>
<organism evidence="3 4">
    <name type="scientific">Chryseolinea lacunae</name>
    <dbReference type="NCBI Taxonomy" id="2801331"/>
    <lineage>
        <taxon>Bacteria</taxon>
        <taxon>Pseudomonadati</taxon>
        <taxon>Bacteroidota</taxon>
        <taxon>Cytophagia</taxon>
        <taxon>Cytophagales</taxon>
        <taxon>Fulvivirgaceae</taxon>
        <taxon>Chryseolinea</taxon>
    </lineage>
</organism>
<protein>
    <submittedName>
        <fullName evidence="3">T9SS type A sorting domain-containing protein</fullName>
    </submittedName>
</protein>
<name>A0ABS1L3A2_9BACT</name>
<keyword evidence="4" id="KW-1185">Reference proteome</keyword>
<dbReference type="InterPro" id="IPR035986">
    <property type="entry name" value="PKD_dom_sf"/>
</dbReference>
<proteinExistence type="predicted"/>
<dbReference type="RefSeq" id="WP_202016627.1">
    <property type="nucleotide sequence ID" value="NZ_JAERRB010000021.1"/>
</dbReference>
<keyword evidence="1" id="KW-0732">Signal</keyword>
<evidence type="ECO:0000313" key="3">
    <source>
        <dbReference type="EMBL" id="MBL0745918.1"/>
    </source>
</evidence>
<dbReference type="InterPro" id="IPR026444">
    <property type="entry name" value="Secre_tail"/>
</dbReference>
<feature type="chain" id="PRO_5046623691" evidence="1">
    <location>
        <begin position="29"/>
        <end position="955"/>
    </location>
</feature>
<comment type="caution">
    <text evidence="3">The sequence shown here is derived from an EMBL/GenBank/DDBJ whole genome shotgun (WGS) entry which is preliminary data.</text>
</comment>